<keyword evidence="3" id="KW-1185">Reference proteome</keyword>
<dbReference type="EMBL" id="RJUL01000003">
    <property type="protein sequence ID" value="ROQ28837.1"/>
    <property type="molecule type" value="Genomic_DNA"/>
</dbReference>
<proteinExistence type="predicted"/>
<dbReference type="STRING" id="584787.GCA_001247655_02393"/>
<accession>A0A3N1PPK5</accession>
<evidence type="ECO:0000313" key="2">
    <source>
        <dbReference type="EMBL" id="ROQ28837.1"/>
    </source>
</evidence>
<dbReference type="InterPro" id="IPR018717">
    <property type="entry name" value="DUF2241"/>
</dbReference>
<dbReference type="RefSeq" id="WP_123421191.1">
    <property type="nucleotide sequence ID" value="NZ_RJUL01000003.1"/>
</dbReference>
<dbReference type="PANTHER" id="PTHR39199:SF1">
    <property type="entry name" value="BLR5128 PROTEIN"/>
    <property type="match status" value="1"/>
</dbReference>
<dbReference type="Proteomes" id="UP000268033">
    <property type="component" value="Unassembled WGS sequence"/>
</dbReference>
<comment type="caution">
    <text evidence="2">The sequence shown here is derived from an EMBL/GenBank/DDBJ whole genome shotgun (WGS) entry which is preliminary data.</text>
</comment>
<dbReference type="SUPFAM" id="SSF55021">
    <property type="entry name" value="ACT-like"/>
    <property type="match status" value="2"/>
</dbReference>
<evidence type="ECO:0000313" key="3">
    <source>
        <dbReference type="Proteomes" id="UP000268033"/>
    </source>
</evidence>
<gene>
    <name evidence="2" type="ORF">EDC28_103434</name>
</gene>
<dbReference type="Gene3D" id="3.30.2130.10">
    <property type="entry name" value="VC0802-like"/>
    <property type="match status" value="1"/>
</dbReference>
<organism evidence="2 3">
    <name type="scientific">Gallaecimonas pentaromativorans</name>
    <dbReference type="NCBI Taxonomy" id="584787"/>
    <lineage>
        <taxon>Bacteria</taxon>
        <taxon>Pseudomonadati</taxon>
        <taxon>Pseudomonadota</taxon>
        <taxon>Gammaproteobacteria</taxon>
        <taxon>Enterobacterales</taxon>
        <taxon>Gallaecimonadaceae</taxon>
        <taxon>Gallaecimonas</taxon>
    </lineage>
</organism>
<dbReference type="AlphaFoldDB" id="A0A3N1PPK5"/>
<dbReference type="PANTHER" id="PTHR39199">
    <property type="entry name" value="BLR5128 PROTEIN"/>
    <property type="match status" value="1"/>
</dbReference>
<dbReference type="InterPro" id="IPR045865">
    <property type="entry name" value="ACT-like_dom_sf"/>
</dbReference>
<feature type="domain" description="DUF2241" evidence="1">
    <location>
        <begin position="2"/>
        <end position="71"/>
    </location>
</feature>
<evidence type="ECO:0000259" key="1">
    <source>
        <dbReference type="Pfam" id="PF10000"/>
    </source>
</evidence>
<sequence>MSGITHLETLLKSMSPELKAGDFVFCTLPGSLADYVSLSPLASFIEAEGLTLILDAATAAAHGLPASPPYRQITLNVHSSLEAVGLTAAFATTLTQHGISANVVAGYYHDHIFVPTAKAELALAALQALSQCDSPQENGWST</sequence>
<dbReference type="Pfam" id="PF10000">
    <property type="entry name" value="ACT_3"/>
    <property type="match status" value="1"/>
</dbReference>
<name>A0A3N1PPK5_9GAMM</name>
<protein>
    <recommendedName>
        <fullName evidence="1">DUF2241 domain-containing protein</fullName>
    </recommendedName>
</protein>
<reference evidence="2 3" key="1">
    <citation type="submission" date="2018-11" db="EMBL/GenBank/DDBJ databases">
        <title>Genomic Encyclopedia of Type Strains, Phase IV (KMG-IV): sequencing the most valuable type-strain genomes for metagenomic binning, comparative biology and taxonomic classification.</title>
        <authorList>
            <person name="Goeker M."/>
        </authorList>
    </citation>
    <scope>NUCLEOTIDE SEQUENCE [LARGE SCALE GENOMIC DNA]</scope>
    <source>
        <strain evidence="2 3">DSM 21945</strain>
    </source>
</reference>